<dbReference type="InterPro" id="IPR045851">
    <property type="entry name" value="AMP-bd_C_sf"/>
</dbReference>
<feature type="domain" description="AMP-dependent synthetase/ligase" evidence="3">
    <location>
        <begin position="55"/>
        <end position="421"/>
    </location>
</feature>
<reference evidence="5 6" key="1">
    <citation type="submission" date="2019-07" db="EMBL/GenBank/DDBJ databases">
        <title>Aquicoccus porphyridii gen. nov., sp. nov., isolated from a small marine red alga, Porphyridium marinum.</title>
        <authorList>
            <person name="Liu L."/>
        </authorList>
    </citation>
    <scope>NUCLEOTIDE SEQUENCE [LARGE SCALE GENOMIC DNA]</scope>
    <source>
        <strain evidence="5 6">L1 8-17</strain>
    </source>
</reference>
<dbReference type="PANTHER" id="PTHR43201:SF5">
    <property type="entry name" value="MEDIUM-CHAIN ACYL-COA LIGASE ACSF2, MITOCHONDRIAL"/>
    <property type="match status" value="1"/>
</dbReference>
<dbReference type="Gene3D" id="3.30.300.30">
    <property type="match status" value="1"/>
</dbReference>
<gene>
    <name evidence="5" type="ORF">FLO80_19800</name>
</gene>
<dbReference type="PANTHER" id="PTHR43201">
    <property type="entry name" value="ACYL-COA SYNTHETASE"/>
    <property type="match status" value="1"/>
</dbReference>
<protein>
    <submittedName>
        <fullName evidence="5">Acyl--CoA ligase</fullName>
    </submittedName>
</protein>
<dbReference type="Gene3D" id="3.40.50.12780">
    <property type="entry name" value="N-terminal domain of ligase-like"/>
    <property type="match status" value="1"/>
</dbReference>
<dbReference type="InterPro" id="IPR000873">
    <property type="entry name" value="AMP-dep_synth/lig_dom"/>
</dbReference>
<dbReference type="Proteomes" id="UP000325291">
    <property type="component" value="Unassembled WGS sequence"/>
</dbReference>
<dbReference type="PROSITE" id="PS00455">
    <property type="entry name" value="AMP_BINDING"/>
    <property type="match status" value="1"/>
</dbReference>
<organism evidence="5 6">
    <name type="scientific">Aquicoccus porphyridii</name>
    <dbReference type="NCBI Taxonomy" id="1852029"/>
    <lineage>
        <taxon>Bacteria</taxon>
        <taxon>Pseudomonadati</taxon>
        <taxon>Pseudomonadota</taxon>
        <taxon>Alphaproteobacteria</taxon>
        <taxon>Rhodobacterales</taxon>
        <taxon>Paracoccaceae</taxon>
        <taxon>Aquicoccus</taxon>
    </lineage>
</organism>
<dbReference type="GO" id="GO:0031956">
    <property type="term" value="F:medium-chain fatty acid-CoA ligase activity"/>
    <property type="evidence" value="ECO:0007669"/>
    <property type="project" value="TreeGrafter"/>
</dbReference>
<comment type="similarity">
    <text evidence="1">Belongs to the ATP-dependent AMP-binding enzyme family.</text>
</comment>
<proteinExistence type="inferred from homology"/>
<name>A0A5A9YY53_9RHOB</name>
<keyword evidence="2 5" id="KW-0436">Ligase</keyword>
<evidence type="ECO:0000259" key="3">
    <source>
        <dbReference type="Pfam" id="PF00501"/>
    </source>
</evidence>
<sequence length="565" mass="62001">MTVEQATQHLIENDPAFELTEITLNGIRYKAFRNIPETVSDLMEQGMLAHDDGAAPYLFFEDEHWSYGAFCNEVRHMAGVLHGTLGVRRGDRVALVMRNFPELPILTLAVASLGATAVFMNAWWTGAELDYALRDCEPRAVFADGARVAAIMPLKDRHGFALIGLRDGDGMCEHSYRALRNAWQGGTPARPQIMPEDDFAIMYSSGTTGHPKGVVQTHRAAVTAVYCWMMQAAIAPLRQPPAPNDPAPLPPSFLITTPLFHVTAMYPLFLFSLPSGARITLMYKWDAHEAIDIIRRNAVTRFLGVPTQSADLLTAVEESDAELPSLRFIGAGGAKRPAAQVDQLAQQFPQAMIATGWGMTETCALGIGMTGEEYSLRPEAAGHLHPPVQEMRIIDDAGRDLPPGEVGEIVIKSPAVMRCYLNQPEATADTLRDGWLHSGDLGMVDADGFVTILDRKKNIIIRGGENIACLDVEGAIHRHPDVIEACAFALPDDRLGEVVGAALHLRPGAWLDRDTLAAFLRDRLAHFKIPERIWCQHDPLPRASTEKTDRRAIRAACLAEADQSV</sequence>
<comment type="caution">
    <text evidence="5">The sequence shown here is derived from an EMBL/GenBank/DDBJ whole genome shotgun (WGS) entry which is preliminary data.</text>
</comment>
<dbReference type="AlphaFoldDB" id="A0A5A9YY53"/>
<evidence type="ECO:0000313" key="5">
    <source>
        <dbReference type="EMBL" id="KAA0909835.1"/>
    </source>
</evidence>
<accession>A0A5A9YY53</accession>
<evidence type="ECO:0000313" key="6">
    <source>
        <dbReference type="Proteomes" id="UP000325291"/>
    </source>
</evidence>
<evidence type="ECO:0000259" key="4">
    <source>
        <dbReference type="Pfam" id="PF13193"/>
    </source>
</evidence>
<dbReference type="Pfam" id="PF13193">
    <property type="entry name" value="AMP-binding_C"/>
    <property type="match status" value="1"/>
</dbReference>
<dbReference type="EMBL" id="VINQ01000024">
    <property type="protein sequence ID" value="KAA0909835.1"/>
    <property type="molecule type" value="Genomic_DNA"/>
</dbReference>
<dbReference type="SUPFAM" id="SSF56801">
    <property type="entry name" value="Acetyl-CoA synthetase-like"/>
    <property type="match status" value="1"/>
</dbReference>
<dbReference type="InterPro" id="IPR042099">
    <property type="entry name" value="ANL_N_sf"/>
</dbReference>
<evidence type="ECO:0000256" key="2">
    <source>
        <dbReference type="ARBA" id="ARBA00022598"/>
    </source>
</evidence>
<keyword evidence="6" id="KW-1185">Reference proteome</keyword>
<dbReference type="GO" id="GO:0006631">
    <property type="term" value="P:fatty acid metabolic process"/>
    <property type="evidence" value="ECO:0007669"/>
    <property type="project" value="TreeGrafter"/>
</dbReference>
<dbReference type="InterPro" id="IPR020845">
    <property type="entry name" value="AMP-binding_CS"/>
</dbReference>
<dbReference type="InterPro" id="IPR025110">
    <property type="entry name" value="AMP-bd_C"/>
</dbReference>
<dbReference type="Pfam" id="PF00501">
    <property type="entry name" value="AMP-binding"/>
    <property type="match status" value="1"/>
</dbReference>
<evidence type="ECO:0000256" key="1">
    <source>
        <dbReference type="ARBA" id="ARBA00006432"/>
    </source>
</evidence>
<feature type="domain" description="AMP-binding enzyme C-terminal" evidence="4">
    <location>
        <begin position="472"/>
        <end position="547"/>
    </location>
</feature>